<dbReference type="RefSeq" id="WP_123286270.1">
    <property type="nucleotide sequence ID" value="NZ_JACIJB010000016.1"/>
</dbReference>
<protein>
    <recommendedName>
        <fullName evidence="4">Lipoprotein</fullName>
    </recommendedName>
</protein>
<proteinExistence type="predicted"/>
<organism evidence="2 3">
    <name type="scientific">Brevundimonas halotolerans</name>
    <dbReference type="NCBI Taxonomy" id="69670"/>
    <lineage>
        <taxon>Bacteria</taxon>
        <taxon>Pseudomonadati</taxon>
        <taxon>Pseudomonadota</taxon>
        <taxon>Alphaproteobacteria</taxon>
        <taxon>Caulobacterales</taxon>
        <taxon>Caulobacteraceae</taxon>
        <taxon>Brevundimonas</taxon>
    </lineage>
</organism>
<dbReference type="PROSITE" id="PS51257">
    <property type="entry name" value="PROKAR_LIPOPROTEIN"/>
    <property type="match status" value="1"/>
</dbReference>
<evidence type="ECO:0000256" key="1">
    <source>
        <dbReference type="SAM" id="SignalP"/>
    </source>
</evidence>
<feature type="chain" id="PRO_5030819070" description="Lipoprotein" evidence="1">
    <location>
        <begin position="22"/>
        <end position="177"/>
    </location>
</feature>
<keyword evidence="3" id="KW-1185">Reference proteome</keyword>
<dbReference type="Proteomes" id="UP000548978">
    <property type="component" value="Unassembled WGS sequence"/>
</dbReference>
<name>A0A7W9E882_9CAUL</name>
<comment type="caution">
    <text evidence="2">The sequence shown here is derived from an EMBL/GenBank/DDBJ whole genome shotgun (WGS) entry which is preliminary data.</text>
</comment>
<dbReference type="AlphaFoldDB" id="A0A7W9E882"/>
<reference evidence="2 3" key="1">
    <citation type="submission" date="2020-08" db="EMBL/GenBank/DDBJ databases">
        <title>Genomic Encyclopedia of Type Strains, Phase IV (KMG-IV): sequencing the most valuable type-strain genomes for metagenomic binning, comparative biology and taxonomic classification.</title>
        <authorList>
            <person name="Goeker M."/>
        </authorList>
    </citation>
    <scope>NUCLEOTIDE SEQUENCE [LARGE SCALE GENOMIC DNA]</scope>
    <source>
        <strain evidence="2 3">DSM 24448</strain>
    </source>
</reference>
<evidence type="ECO:0000313" key="2">
    <source>
        <dbReference type="EMBL" id="MBB5661776.1"/>
    </source>
</evidence>
<sequence length="177" mass="18947">MIRSALVSASVLAVLASAACAPVVEGGPPLDLPPGLAETASIGTIYMSSDWLQVEDDFSDTFVDEVGEEMRTCAYGTWPLDLRLHVEDVHRAGRLEVALNGEGRHQVRAVAELVDPSRDNLVVGRYPLIVEVDAGGRIAGIFGDRQMIVAEAFGRALCDAAFSRNPRRPGPHNATPN</sequence>
<evidence type="ECO:0008006" key="4">
    <source>
        <dbReference type="Google" id="ProtNLM"/>
    </source>
</evidence>
<dbReference type="EMBL" id="JACIJB010000016">
    <property type="protein sequence ID" value="MBB5661776.1"/>
    <property type="molecule type" value="Genomic_DNA"/>
</dbReference>
<dbReference type="OrthoDB" id="7204251at2"/>
<feature type="signal peptide" evidence="1">
    <location>
        <begin position="1"/>
        <end position="21"/>
    </location>
</feature>
<accession>A0A7W9E882</accession>
<gene>
    <name evidence="2" type="ORF">FHS65_002546</name>
</gene>
<keyword evidence="1" id="KW-0732">Signal</keyword>
<evidence type="ECO:0000313" key="3">
    <source>
        <dbReference type="Proteomes" id="UP000548978"/>
    </source>
</evidence>